<dbReference type="PANTHER" id="PTHR28674">
    <property type="entry name" value="SIMILAR TO DNA SEGMENT, CHR 10, WAYNE STATE UNIVERSITY 102,-EXPRESSED"/>
    <property type="match status" value="1"/>
</dbReference>
<organism evidence="2">
    <name type="scientific">Picea sitchensis</name>
    <name type="common">Sitka spruce</name>
    <name type="synonym">Pinus sitchensis</name>
    <dbReference type="NCBI Taxonomy" id="3332"/>
    <lineage>
        <taxon>Eukaryota</taxon>
        <taxon>Viridiplantae</taxon>
        <taxon>Streptophyta</taxon>
        <taxon>Embryophyta</taxon>
        <taxon>Tracheophyta</taxon>
        <taxon>Spermatophyta</taxon>
        <taxon>Pinopsida</taxon>
        <taxon>Pinidae</taxon>
        <taxon>Conifers I</taxon>
        <taxon>Pinales</taxon>
        <taxon>Pinaceae</taxon>
        <taxon>Picea</taxon>
    </lineage>
</organism>
<dbReference type="Pfam" id="PF15370">
    <property type="entry name" value="NOPCHAP1"/>
    <property type="match status" value="1"/>
</dbReference>
<protein>
    <submittedName>
        <fullName evidence="2">Uncharacterized protein</fullName>
    </submittedName>
</protein>
<dbReference type="OMA" id="CQPVIPL"/>
<evidence type="ECO:0000313" key="2">
    <source>
        <dbReference type="EMBL" id="ADE77818.1"/>
    </source>
</evidence>
<proteinExistence type="evidence at transcript level"/>
<dbReference type="PANTHER" id="PTHR28674:SF1">
    <property type="entry name" value="NOP PROTEIN CHAPERONE 1"/>
    <property type="match status" value="1"/>
</dbReference>
<dbReference type="AlphaFoldDB" id="D5AE49"/>
<dbReference type="GO" id="GO:0000492">
    <property type="term" value="P:box C/D snoRNP assembly"/>
    <property type="evidence" value="ECO:0007669"/>
    <property type="project" value="InterPro"/>
</dbReference>
<accession>D5AE49</accession>
<sequence length="201" mass="21938">MSPTSKDLLHLESNLDNSSFEKSLLVCKNASSIGNNSSSSCHGSLRTTAVPESQVLGKIKDFLQVMGEANYKLQKDIQDKGIRDYDIEVLKGEEEQYIEMDLALGVAELHTPEALAAAESVMTGQDQPLPISATSDDSDSSSEGYDYSDSNCETEDDSNGNNDESGDGNARHSATKSQKSKRTRFTINRKGLKRPKIEVLQ</sequence>
<reference evidence="2" key="1">
    <citation type="submission" date="2010-04" db="EMBL/GenBank/DDBJ databases">
        <authorList>
            <person name="Reid K.E."/>
            <person name="Liao N."/>
            <person name="Chan S."/>
            <person name="Docking R."/>
            <person name="Taylor G."/>
            <person name="Moore R."/>
            <person name="Mayo M."/>
            <person name="Munro S."/>
            <person name="King J."/>
            <person name="Yanchuk A."/>
            <person name="Holt R."/>
            <person name="Jones S."/>
            <person name="Marra M."/>
            <person name="Ritland C.E."/>
            <person name="Ritland K."/>
            <person name="Bohlmann J."/>
        </authorList>
    </citation>
    <scope>NUCLEOTIDE SEQUENCE</scope>
    <source>
        <tissue evidence="2">Bud</tissue>
    </source>
</reference>
<feature type="region of interest" description="Disordered" evidence="1">
    <location>
        <begin position="120"/>
        <end position="201"/>
    </location>
</feature>
<feature type="compositionally biased region" description="Low complexity" evidence="1">
    <location>
        <begin position="141"/>
        <end position="150"/>
    </location>
</feature>
<dbReference type="GO" id="GO:0062064">
    <property type="term" value="F:box C/D methylation guide snoRNP complex binding"/>
    <property type="evidence" value="ECO:0007669"/>
    <property type="project" value="TreeGrafter"/>
</dbReference>
<evidence type="ECO:0000256" key="1">
    <source>
        <dbReference type="SAM" id="MobiDB-lite"/>
    </source>
</evidence>
<dbReference type="EMBL" id="BT124577">
    <property type="protein sequence ID" value="ADE77818.1"/>
    <property type="molecule type" value="mRNA"/>
</dbReference>
<name>D5AE49_PICSI</name>
<dbReference type="InterPro" id="IPR027921">
    <property type="entry name" value="NOPCHAP1"/>
</dbReference>